<reference evidence="1 2" key="1">
    <citation type="submission" date="2018-02" db="EMBL/GenBank/DDBJ databases">
        <title>The genomes of Aspergillus section Nigri reveals drivers in fungal speciation.</title>
        <authorList>
            <consortium name="DOE Joint Genome Institute"/>
            <person name="Vesth T.C."/>
            <person name="Nybo J."/>
            <person name="Theobald S."/>
            <person name="Brandl J."/>
            <person name="Frisvad J.C."/>
            <person name="Nielsen K.F."/>
            <person name="Lyhne E.K."/>
            <person name="Kogle M.E."/>
            <person name="Kuo A."/>
            <person name="Riley R."/>
            <person name="Clum A."/>
            <person name="Nolan M."/>
            <person name="Lipzen A."/>
            <person name="Salamov A."/>
            <person name="Henrissat B."/>
            <person name="Wiebenga A."/>
            <person name="De vries R.P."/>
            <person name="Grigoriev I.V."/>
            <person name="Mortensen U.H."/>
            <person name="Andersen M.R."/>
            <person name="Baker S.E."/>
        </authorList>
    </citation>
    <scope>NUCLEOTIDE SEQUENCE [LARGE SCALE GENOMIC DNA]</scope>
    <source>
        <strain evidence="1 2">CBS 313.89</strain>
    </source>
</reference>
<accession>A0A8G1RQJ5</accession>
<dbReference type="RefSeq" id="XP_040801064.1">
    <property type="nucleotide sequence ID" value="XM_040939003.1"/>
</dbReference>
<organism evidence="1 2">
    <name type="scientific">Aspergillus fijiensis CBS 313.89</name>
    <dbReference type="NCBI Taxonomy" id="1448319"/>
    <lineage>
        <taxon>Eukaryota</taxon>
        <taxon>Fungi</taxon>
        <taxon>Dikarya</taxon>
        <taxon>Ascomycota</taxon>
        <taxon>Pezizomycotina</taxon>
        <taxon>Eurotiomycetes</taxon>
        <taxon>Eurotiomycetidae</taxon>
        <taxon>Eurotiales</taxon>
        <taxon>Aspergillaceae</taxon>
        <taxon>Aspergillus</taxon>
    </lineage>
</organism>
<dbReference type="AlphaFoldDB" id="A0A8G1RQJ5"/>
<gene>
    <name evidence="1" type="ORF">BO72DRAFT_119854</name>
</gene>
<dbReference type="Proteomes" id="UP000249789">
    <property type="component" value="Unassembled WGS sequence"/>
</dbReference>
<dbReference type="GeneID" id="63856336"/>
<evidence type="ECO:0000313" key="2">
    <source>
        <dbReference type="Proteomes" id="UP000249789"/>
    </source>
</evidence>
<name>A0A8G1RQJ5_9EURO</name>
<dbReference type="EMBL" id="KZ824645">
    <property type="protein sequence ID" value="RAK77054.1"/>
    <property type="molecule type" value="Genomic_DNA"/>
</dbReference>
<proteinExistence type="predicted"/>
<dbReference type="VEuPathDB" id="FungiDB:BO72DRAFT_119854"/>
<keyword evidence="2" id="KW-1185">Reference proteome</keyword>
<protein>
    <submittedName>
        <fullName evidence="1">Uncharacterized protein</fullName>
    </submittedName>
</protein>
<sequence>MLALRRNILVSRSRGYEPTQRLCSHGRPSSTKVGCRMQSPLVGRQGLACSRAYWHAVTPSEQRHRRGKSHWLSGTAARVDAPASQYAELLKGAVSFSVAVTNSRRSRQRRIECQTPVSKRLEPDCDRLVAEIIFFLNLISLSGLNRTPVDTCMCKPRRILPRRRLAFLHLLLILDLTFLSQSS</sequence>
<evidence type="ECO:0000313" key="1">
    <source>
        <dbReference type="EMBL" id="RAK77054.1"/>
    </source>
</evidence>